<evidence type="ECO:0000259" key="1">
    <source>
        <dbReference type="Pfam" id="PF07969"/>
    </source>
</evidence>
<dbReference type="RefSeq" id="WP_179748777.1">
    <property type="nucleotide sequence ID" value="NZ_JACCBU010000001.1"/>
</dbReference>
<dbReference type="SUPFAM" id="SSF51556">
    <property type="entry name" value="Metallo-dependent hydrolases"/>
    <property type="match status" value="1"/>
</dbReference>
<dbReference type="InterPro" id="IPR011059">
    <property type="entry name" value="Metal-dep_hydrolase_composite"/>
</dbReference>
<dbReference type="EC" id="3.6.1.63" evidence="2"/>
<dbReference type="NCBIfam" id="NF011984">
    <property type="entry name" value="PRK15446.1-5"/>
    <property type="match status" value="1"/>
</dbReference>
<dbReference type="InterPro" id="IPR051781">
    <property type="entry name" value="Metallo-dep_Hydrolase"/>
</dbReference>
<dbReference type="Gene3D" id="2.30.40.10">
    <property type="entry name" value="Urease, subunit C, domain 1"/>
    <property type="match status" value="2"/>
</dbReference>
<dbReference type="SUPFAM" id="SSF51338">
    <property type="entry name" value="Composite domain of metallo-dependent hydrolases"/>
    <property type="match status" value="1"/>
</dbReference>
<sequence length="405" mass="42834">MNSLQAELDHERPIADSGWPVGAPPVSYRIGNARVVLDDRVTDPATVIINDGLIEEVTERVLPADVDARGRLLLPGLIDAHSDALEKERAPRANAVLPWDFALSSYEAKLTAAGVTTIFHGAGFQHKAAGGTERSPERALELCGAVDAHSSSRVDHRVLHRFAVRSEVGAELLRRRLDSLPDGEQPLVSHEDHTPGQGQYADQQVLIKAIMGDGGLDRDAAEQRVAEILADAERTESIRRDNLAWLGDLARAGRIRLLGHDPDSAAAIDELHERGATTAEFPTTVEAARRARDLGLTSVAGAPNVLRGRSHSGNVGAAELIGLGLVDALASDYLPSALLGAVFTLVRSGVADLPAAAHLVTAGPAAVAGLSDRGRIAPGQLADFVLVDDHGSGWPTVLATFKSSR</sequence>
<dbReference type="InterPro" id="IPR012696">
    <property type="entry name" value="PhnM"/>
</dbReference>
<organism evidence="2 3">
    <name type="scientific">Microlunatus parietis</name>
    <dbReference type="NCBI Taxonomy" id="682979"/>
    <lineage>
        <taxon>Bacteria</taxon>
        <taxon>Bacillati</taxon>
        <taxon>Actinomycetota</taxon>
        <taxon>Actinomycetes</taxon>
        <taxon>Propionibacteriales</taxon>
        <taxon>Propionibacteriaceae</taxon>
        <taxon>Microlunatus</taxon>
    </lineage>
</organism>
<dbReference type="GO" id="GO:0019700">
    <property type="term" value="P:organic phosphonate catabolic process"/>
    <property type="evidence" value="ECO:0007669"/>
    <property type="project" value="InterPro"/>
</dbReference>
<keyword evidence="3" id="KW-1185">Reference proteome</keyword>
<dbReference type="EMBL" id="JACCBU010000001">
    <property type="protein sequence ID" value="NYE69789.1"/>
    <property type="molecule type" value="Genomic_DNA"/>
</dbReference>
<dbReference type="Gene3D" id="3.20.20.140">
    <property type="entry name" value="Metal-dependent hydrolases"/>
    <property type="match status" value="2"/>
</dbReference>
<feature type="domain" description="Amidohydrolase 3" evidence="1">
    <location>
        <begin position="324"/>
        <end position="389"/>
    </location>
</feature>
<dbReference type="InterPro" id="IPR032466">
    <property type="entry name" value="Metal_Hydrolase"/>
</dbReference>
<name>A0A7Y9I3Z0_9ACTN</name>
<dbReference type="GO" id="GO:0016810">
    <property type="term" value="F:hydrolase activity, acting on carbon-nitrogen (but not peptide) bonds"/>
    <property type="evidence" value="ECO:0007669"/>
    <property type="project" value="InterPro"/>
</dbReference>
<evidence type="ECO:0000313" key="2">
    <source>
        <dbReference type="EMBL" id="NYE69789.1"/>
    </source>
</evidence>
<protein>
    <submittedName>
        <fullName evidence="2">Alpha-D-ribose 1-methylphosphonate 5-triphosphate diphosphatase</fullName>
        <ecNumber evidence="2">3.6.1.63</ecNumber>
    </submittedName>
</protein>
<proteinExistence type="predicted"/>
<dbReference type="InterPro" id="IPR013108">
    <property type="entry name" value="Amidohydro_3"/>
</dbReference>
<dbReference type="PANTHER" id="PTHR43135:SF3">
    <property type="entry name" value="ALPHA-D-RIBOSE 1-METHYLPHOSPHONATE 5-TRIPHOSPHATE DIPHOSPHATASE"/>
    <property type="match status" value="1"/>
</dbReference>
<dbReference type="PIRSF" id="PIRSF038971">
    <property type="entry name" value="PhnM"/>
    <property type="match status" value="1"/>
</dbReference>
<reference evidence="2 3" key="1">
    <citation type="submission" date="2020-07" db="EMBL/GenBank/DDBJ databases">
        <title>Sequencing the genomes of 1000 actinobacteria strains.</title>
        <authorList>
            <person name="Klenk H.-P."/>
        </authorList>
    </citation>
    <scope>NUCLEOTIDE SEQUENCE [LARGE SCALE GENOMIC DNA]</scope>
    <source>
        <strain evidence="2 3">DSM 22083</strain>
    </source>
</reference>
<dbReference type="Pfam" id="PF07969">
    <property type="entry name" value="Amidohydro_3"/>
    <property type="match status" value="1"/>
</dbReference>
<dbReference type="PANTHER" id="PTHR43135">
    <property type="entry name" value="ALPHA-D-RIBOSE 1-METHYLPHOSPHONATE 5-TRIPHOSPHATE DIPHOSPHATASE"/>
    <property type="match status" value="1"/>
</dbReference>
<dbReference type="Proteomes" id="UP000569914">
    <property type="component" value="Unassembled WGS sequence"/>
</dbReference>
<dbReference type="AlphaFoldDB" id="A0A7Y9I3Z0"/>
<dbReference type="NCBIfam" id="NF011990">
    <property type="entry name" value="PRK15446.2-6"/>
    <property type="match status" value="1"/>
</dbReference>
<keyword evidence="2" id="KW-0378">Hydrolase</keyword>
<evidence type="ECO:0000313" key="3">
    <source>
        <dbReference type="Proteomes" id="UP000569914"/>
    </source>
</evidence>
<comment type="caution">
    <text evidence="2">The sequence shown here is derived from an EMBL/GenBank/DDBJ whole genome shotgun (WGS) entry which is preliminary data.</text>
</comment>
<gene>
    <name evidence="2" type="ORF">BKA15_001118</name>
</gene>
<accession>A0A7Y9I3Z0</accession>